<evidence type="ECO:0000313" key="3">
    <source>
        <dbReference type="Proteomes" id="UP001326110"/>
    </source>
</evidence>
<feature type="compositionally biased region" description="Low complexity" evidence="1">
    <location>
        <begin position="14"/>
        <end position="27"/>
    </location>
</feature>
<feature type="region of interest" description="Disordered" evidence="1">
    <location>
        <begin position="1"/>
        <end position="61"/>
    </location>
</feature>
<gene>
    <name evidence="2" type="ORF">SR858_09355</name>
</gene>
<keyword evidence="3" id="KW-1185">Reference proteome</keyword>
<reference evidence="2 3" key="1">
    <citation type="submission" date="2023-11" db="EMBL/GenBank/DDBJ databases">
        <title>MicrobeMod: A computational toolkit for identifying prokaryotic methylation and restriction-modification with nanopore sequencing.</title>
        <authorList>
            <person name="Crits-Christoph A."/>
            <person name="Kang S.C."/>
            <person name="Lee H."/>
            <person name="Ostrov N."/>
        </authorList>
    </citation>
    <scope>NUCLEOTIDE SEQUENCE [LARGE SCALE GENOMIC DNA]</scope>
    <source>
        <strain evidence="2 3">ATCC 25935</strain>
    </source>
</reference>
<protein>
    <submittedName>
        <fullName evidence="2">Uncharacterized protein</fullName>
    </submittedName>
</protein>
<dbReference type="Proteomes" id="UP001326110">
    <property type="component" value="Chromosome"/>
</dbReference>
<name>A0ABZ0Y3C4_9BURK</name>
<dbReference type="RefSeq" id="WP_019922494.1">
    <property type="nucleotide sequence ID" value="NZ_CP140152.1"/>
</dbReference>
<organism evidence="2 3">
    <name type="scientific">Duganella zoogloeoides</name>
    <dbReference type="NCBI Taxonomy" id="75659"/>
    <lineage>
        <taxon>Bacteria</taxon>
        <taxon>Pseudomonadati</taxon>
        <taxon>Pseudomonadota</taxon>
        <taxon>Betaproteobacteria</taxon>
        <taxon>Burkholderiales</taxon>
        <taxon>Oxalobacteraceae</taxon>
        <taxon>Telluria group</taxon>
        <taxon>Duganella</taxon>
    </lineage>
</organism>
<evidence type="ECO:0000256" key="1">
    <source>
        <dbReference type="SAM" id="MobiDB-lite"/>
    </source>
</evidence>
<sequence>MKQPSKAPVPPQAPNTAPVVPVTPVAPSQHEQDALDEALAESFPSSDPVAITVTREAPPKR</sequence>
<dbReference type="GeneID" id="43166636"/>
<accession>A0ABZ0Y3C4</accession>
<evidence type="ECO:0000313" key="2">
    <source>
        <dbReference type="EMBL" id="WQH06510.1"/>
    </source>
</evidence>
<dbReference type="EMBL" id="CP140152">
    <property type="protein sequence ID" value="WQH06510.1"/>
    <property type="molecule type" value="Genomic_DNA"/>
</dbReference>
<proteinExistence type="predicted"/>